<comment type="PTM">
    <text evidence="4">Binds 2 heme c groups covalently per subunit.</text>
</comment>
<dbReference type="InterPro" id="IPR009056">
    <property type="entry name" value="Cyt_c-like_dom"/>
</dbReference>
<evidence type="ECO:0000259" key="6">
    <source>
        <dbReference type="PROSITE" id="PS51007"/>
    </source>
</evidence>
<accession>A0A4Q0MRD0</accession>
<evidence type="ECO:0000256" key="5">
    <source>
        <dbReference type="PIRSR" id="PIRSR000005-2"/>
    </source>
</evidence>
<evidence type="ECO:0000313" key="8">
    <source>
        <dbReference type="Proteomes" id="UP000289708"/>
    </source>
</evidence>
<dbReference type="Proteomes" id="UP000289708">
    <property type="component" value="Unassembled WGS sequence"/>
</dbReference>
<feature type="binding site" description="axial binding residue" evidence="5">
    <location>
        <position position="37"/>
    </location>
    <ligand>
        <name>heme c</name>
        <dbReference type="ChEBI" id="CHEBI:61717"/>
        <label>1</label>
    </ligand>
    <ligandPart>
        <name>Fe</name>
        <dbReference type="ChEBI" id="CHEBI:18248"/>
    </ligandPart>
</feature>
<name>A0A4Q0MRD0_9HYPH</name>
<feature type="binding site" description="axial binding residue" evidence="5">
    <location>
        <position position="77"/>
    </location>
    <ligand>
        <name>heme c</name>
        <dbReference type="ChEBI" id="CHEBI:61717"/>
        <label>1</label>
    </ligand>
    <ligandPart>
        <name>Fe</name>
        <dbReference type="ChEBI" id="CHEBI:18248"/>
    </ligandPart>
</feature>
<evidence type="ECO:0000256" key="4">
    <source>
        <dbReference type="PIRSR" id="PIRSR000005-1"/>
    </source>
</evidence>
<keyword evidence="1 4" id="KW-0349">Heme</keyword>
<dbReference type="InterPro" id="IPR036909">
    <property type="entry name" value="Cyt_c-like_dom_sf"/>
</dbReference>
<feature type="binding site" description="covalent" evidence="4">
    <location>
        <position position="36"/>
    </location>
    <ligand>
        <name>heme c</name>
        <dbReference type="ChEBI" id="CHEBI:61717"/>
        <label>1</label>
    </ligand>
</feature>
<dbReference type="AlphaFoldDB" id="A0A4Q0MRD0"/>
<keyword evidence="8" id="KW-1185">Reference proteome</keyword>
<feature type="binding site" description="covalent" evidence="4">
    <location>
        <position position="137"/>
    </location>
    <ligand>
        <name>heme c</name>
        <dbReference type="ChEBI" id="CHEBI:61717"/>
        <label>2</label>
    </ligand>
</feature>
<dbReference type="PIRSF" id="PIRSF000005">
    <property type="entry name" value="Cytochrome_c4"/>
    <property type="match status" value="1"/>
</dbReference>
<comment type="caution">
    <text evidence="7">The sequence shown here is derived from an EMBL/GenBank/DDBJ whole genome shotgun (WGS) entry which is preliminary data.</text>
</comment>
<dbReference type="EMBL" id="RYFI01000001">
    <property type="protein sequence ID" value="RXF75706.1"/>
    <property type="molecule type" value="Genomic_DNA"/>
</dbReference>
<feature type="binding site" description="axial binding residue" evidence="5">
    <location>
        <position position="180"/>
    </location>
    <ligand>
        <name>heme c</name>
        <dbReference type="ChEBI" id="CHEBI:61717"/>
        <label>2</label>
    </ligand>
    <ligandPart>
        <name>Fe</name>
        <dbReference type="ChEBI" id="CHEBI:18248"/>
    </ligandPart>
</feature>
<keyword evidence="3 5" id="KW-0408">Iron</keyword>
<feature type="binding site" description="covalent" evidence="4">
    <location>
        <position position="33"/>
    </location>
    <ligand>
        <name>heme c</name>
        <dbReference type="ChEBI" id="CHEBI:61717"/>
        <label>1</label>
    </ligand>
</feature>
<organism evidence="7 8">
    <name type="scientific">Hansschlegelia zhihuaiae</name>
    <dbReference type="NCBI Taxonomy" id="405005"/>
    <lineage>
        <taxon>Bacteria</taxon>
        <taxon>Pseudomonadati</taxon>
        <taxon>Pseudomonadota</taxon>
        <taxon>Alphaproteobacteria</taxon>
        <taxon>Hyphomicrobiales</taxon>
        <taxon>Methylopilaceae</taxon>
        <taxon>Hansschlegelia</taxon>
    </lineage>
</organism>
<dbReference type="PANTHER" id="PTHR33751">
    <property type="entry name" value="CBB3-TYPE CYTOCHROME C OXIDASE SUBUNIT FIXP"/>
    <property type="match status" value="1"/>
</dbReference>
<dbReference type="GO" id="GO:0009055">
    <property type="term" value="F:electron transfer activity"/>
    <property type="evidence" value="ECO:0007669"/>
    <property type="project" value="InterPro"/>
</dbReference>
<proteinExistence type="predicted"/>
<dbReference type="InterPro" id="IPR024167">
    <property type="entry name" value="Cytochrome_c4-like"/>
</dbReference>
<gene>
    <name evidence="7" type="ORF">EK403_01565</name>
</gene>
<evidence type="ECO:0000256" key="3">
    <source>
        <dbReference type="ARBA" id="ARBA00023004"/>
    </source>
</evidence>
<feature type="binding site" description="axial binding residue" evidence="5">
    <location>
        <position position="138"/>
    </location>
    <ligand>
        <name>heme c</name>
        <dbReference type="ChEBI" id="CHEBI:61717"/>
        <label>2</label>
    </ligand>
    <ligandPart>
        <name>Fe</name>
        <dbReference type="ChEBI" id="CHEBI:18248"/>
    </ligandPart>
</feature>
<dbReference type="GO" id="GO:0020037">
    <property type="term" value="F:heme binding"/>
    <property type="evidence" value="ECO:0007669"/>
    <property type="project" value="InterPro"/>
</dbReference>
<sequence length="211" mass="21421">MSAITSVTGRPAVAAEAGSVIATQGNGRGAVACKACHGEAGAGIPAVGFPRLAGMSKEYIVRQLDAFADGGRAHTMMSPVAKALSPDERAAVAAYFEAARAPATPGLAPVDEATLARGAVLARDGAWSKGLPACGQCHGPDGGGIAPAFPPLAGQSEKYLKAQLDAWRQGKRTGDPLQLMTVVASKLDDAEVAAVAAYYARLPPEAKGEER</sequence>
<dbReference type="OrthoDB" id="9773456at2"/>
<keyword evidence="2 5" id="KW-0479">Metal-binding</keyword>
<evidence type="ECO:0000256" key="2">
    <source>
        <dbReference type="ARBA" id="ARBA00022723"/>
    </source>
</evidence>
<feature type="domain" description="Cytochrome c" evidence="6">
    <location>
        <begin position="113"/>
        <end position="203"/>
    </location>
</feature>
<dbReference type="GO" id="GO:0042597">
    <property type="term" value="C:periplasmic space"/>
    <property type="evidence" value="ECO:0007669"/>
    <property type="project" value="InterPro"/>
</dbReference>
<dbReference type="InterPro" id="IPR050597">
    <property type="entry name" value="Cytochrome_c_Oxidase_Subunit"/>
</dbReference>
<protein>
    <submittedName>
        <fullName evidence="7">C-type cytochrome</fullName>
    </submittedName>
</protein>
<reference evidence="7 8" key="1">
    <citation type="submission" date="2018-12" db="EMBL/GenBank/DDBJ databases">
        <title>bacterium Hansschlegelia zhihuaiae S113.</title>
        <authorList>
            <person name="He J."/>
        </authorList>
    </citation>
    <scope>NUCLEOTIDE SEQUENCE [LARGE SCALE GENOMIC DNA]</scope>
    <source>
        <strain evidence="7 8">S 113</strain>
    </source>
</reference>
<feature type="binding site" description="covalent" evidence="4">
    <location>
        <position position="134"/>
    </location>
    <ligand>
        <name>heme c</name>
        <dbReference type="ChEBI" id="CHEBI:61717"/>
        <label>2</label>
    </ligand>
</feature>
<dbReference type="Gene3D" id="1.10.760.10">
    <property type="entry name" value="Cytochrome c-like domain"/>
    <property type="match status" value="2"/>
</dbReference>
<feature type="domain" description="Cytochrome c" evidence="6">
    <location>
        <begin position="13"/>
        <end position="100"/>
    </location>
</feature>
<evidence type="ECO:0000256" key="1">
    <source>
        <dbReference type="ARBA" id="ARBA00022617"/>
    </source>
</evidence>
<dbReference type="SUPFAM" id="SSF46626">
    <property type="entry name" value="Cytochrome c"/>
    <property type="match status" value="2"/>
</dbReference>
<dbReference type="PANTHER" id="PTHR33751:SF11">
    <property type="entry name" value="BLL4483 PROTEIN"/>
    <property type="match status" value="1"/>
</dbReference>
<dbReference type="Pfam" id="PF00034">
    <property type="entry name" value="Cytochrom_C"/>
    <property type="match status" value="2"/>
</dbReference>
<evidence type="ECO:0000313" key="7">
    <source>
        <dbReference type="EMBL" id="RXF75706.1"/>
    </source>
</evidence>
<dbReference type="PROSITE" id="PS51007">
    <property type="entry name" value="CYTC"/>
    <property type="match status" value="2"/>
</dbReference>
<dbReference type="GO" id="GO:0005506">
    <property type="term" value="F:iron ion binding"/>
    <property type="evidence" value="ECO:0007669"/>
    <property type="project" value="InterPro"/>
</dbReference>